<feature type="coiled-coil region" evidence="1">
    <location>
        <begin position="56"/>
        <end position="83"/>
    </location>
</feature>
<dbReference type="PROSITE" id="PS50829">
    <property type="entry name" value="GYF"/>
    <property type="match status" value="1"/>
</dbReference>
<feature type="non-terminal residue" evidence="3">
    <location>
        <position position="1"/>
    </location>
</feature>
<reference evidence="3" key="1">
    <citation type="submission" date="2023-10" db="EMBL/GenBank/DDBJ databases">
        <title>Genome assembly of Pristionchus species.</title>
        <authorList>
            <person name="Yoshida K."/>
            <person name="Sommer R.J."/>
        </authorList>
    </citation>
    <scope>NUCLEOTIDE SEQUENCE</scope>
    <source>
        <strain evidence="3">RS5133</strain>
    </source>
</reference>
<sequence length="96" mass="10960">GPFDEPQVQSWFAAGFFSSDVKFQISESDHFDPEDLIFTLGELVELNGRTLPFYFSVDAQNERKDQEDLLNSLLQEVESLRVSNNERDSNGREVDG</sequence>
<dbReference type="AlphaFoldDB" id="A0AAV5WR51"/>
<dbReference type="InterPro" id="IPR003169">
    <property type="entry name" value="GYF"/>
</dbReference>
<dbReference type="Gene3D" id="3.30.1490.40">
    <property type="match status" value="1"/>
</dbReference>
<dbReference type="SUPFAM" id="SSF55277">
    <property type="entry name" value="GYF domain"/>
    <property type="match status" value="1"/>
</dbReference>
<feature type="domain" description="GYF" evidence="2">
    <location>
        <begin position="1"/>
        <end position="41"/>
    </location>
</feature>
<accession>A0AAV5WR51</accession>
<comment type="caution">
    <text evidence="3">The sequence shown here is derived from an EMBL/GenBank/DDBJ whole genome shotgun (WGS) entry which is preliminary data.</text>
</comment>
<evidence type="ECO:0000313" key="3">
    <source>
        <dbReference type="EMBL" id="GMT34492.1"/>
    </source>
</evidence>
<dbReference type="InterPro" id="IPR035445">
    <property type="entry name" value="GYF-like_dom_sf"/>
</dbReference>
<feature type="non-terminal residue" evidence="3">
    <location>
        <position position="96"/>
    </location>
</feature>
<evidence type="ECO:0000256" key="1">
    <source>
        <dbReference type="SAM" id="Coils"/>
    </source>
</evidence>
<gene>
    <name evidence="3" type="ORF">PFISCL1PPCAC_25789</name>
</gene>
<keyword evidence="4" id="KW-1185">Reference proteome</keyword>
<dbReference type="EMBL" id="BTSY01000006">
    <property type="protein sequence ID" value="GMT34492.1"/>
    <property type="molecule type" value="Genomic_DNA"/>
</dbReference>
<name>A0AAV5WR51_9BILA</name>
<evidence type="ECO:0000259" key="2">
    <source>
        <dbReference type="PROSITE" id="PS50829"/>
    </source>
</evidence>
<proteinExistence type="predicted"/>
<dbReference type="Proteomes" id="UP001432322">
    <property type="component" value="Unassembled WGS sequence"/>
</dbReference>
<keyword evidence="1" id="KW-0175">Coiled coil</keyword>
<protein>
    <recommendedName>
        <fullName evidence="2">GYF domain-containing protein</fullName>
    </recommendedName>
</protein>
<evidence type="ECO:0000313" key="4">
    <source>
        <dbReference type="Proteomes" id="UP001432322"/>
    </source>
</evidence>
<organism evidence="3 4">
    <name type="scientific">Pristionchus fissidentatus</name>
    <dbReference type="NCBI Taxonomy" id="1538716"/>
    <lineage>
        <taxon>Eukaryota</taxon>
        <taxon>Metazoa</taxon>
        <taxon>Ecdysozoa</taxon>
        <taxon>Nematoda</taxon>
        <taxon>Chromadorea</taxon>
        <taxon>Rhabditida</taxon>
        <taxon>Rhabditina</taxon>
        <taxon>Diplogasteromorpha</taxon>
        <taxon>Diplogasteroidea</taxon>
        <taxon>Neodiplogasteridae</taxon>
        <taxon>Pristionchus</taxon>
    </lineage>
</organism>